<proteinExistence type="predicted"/>
<dbReference type="OrthoDB" id="1264691at2"/>
<name>A0A1H7ZBB5_9FLAO</name>
<dbReference type="STRING" id="295069.SAMN05421856_104155"/>
<gene>
    <name evidence="1" type="ORF">SAMN05421856_104155</name>
</gene>
<keyword evidence="2" id="KW-1185">Reference proteome</keyword>
<dbReference type="EMBL" id="FOBV01000004">
    <property type="protein sequence ID" value="SEM55521.1"/>
    <property type="molecule type" value="Genomic_DNA"/>
</dbReference>
<protein>
    <submittedName>
        <fullName evidence="1">Uncharacterized protein</fullName>
    </submittedName>
</protein>
<accession>A0A1H7ZBB5</accession>
<dbReference type="RefSeq" id="WP_089999858.1">
    <property type="nucleotide sequence ID" value="NZ_FOBV01000004.1"/>
</dbReference>
<evidence type="ECO:0000313" key="2">
    <source>
        <dbReference type="Proteomes" id="UP000199450"/>
    </source>
</evidence>
<organism evidence="1 2">
    <name type="scientific">Chryseobacterium taichungense</name>
    <dbReference type="NCBI Taxonomy" id="295069"/>
    <lineage>
        <taxon>Bacteria</taxon>
        <taxon>Pseudomonadati</taxon>
        <taxon>Bacteroidota</taxon>
        <taxon>Flavobacteriia</taxon>
        <taxon>Flavobacteriales</taxon>
        <taxon>Weeksellaceae</taxon>
        <taxon>Chryseobacterium group</taxon>
        <taxon>Chryseobacterium</taxon>
    </lineage>
</organism>
<reference evidence="2" key="1">
    <citation type="submission" date="2016-10" db="EMBL/GenBank/DDBJ databases">
        <authorList>
            <person name="Varghese N."/>
            <person name="Submissions S."/>
        </authorList>
    </citation>
    <scope>NUCLEOTIDE SEQUENCE [LARGE SCALE GENOMIC DNA]</scope>
    <source>
        <strain evidence="2">DSM 17453</strain>
    </source>
</reference>
<dbReference type="AlphaFoldDB" id="A0A1H7ZBB5"/>
<dbReference type="Proteomes" id="UP000199450">
    <property type="component" value="Unassembled WGS sequence"/>
</dbReference>
<evidence type="ECO:0000313" key="1">
    <source>
        <dbReference type="EMBL" id="SEM55521.1"/>
    </source>
</evidence>
<sequence>MKTIVDYLLEWNITSKKGKVILKLKDTDPEIIDDLDFQEFSALAIVLEKGNAKFNEKENSIYNVMP</sequence>